<evidence type="ECO:0000256" key="9">
    <source>
        <dbReference type="PIRSR" id="PIRSR000294-2"/>
    </source>
</evidence>
<dbReference type="Proteomes" id="UP000245370">
    <property type="component" value="Unassembled WGS sequence"/>
</dbReference>
<keyword evidence="2 8" id="KW-0349">Heme</keyword>
<keyword evidence="3 9" id="KW-0479">Metal-binding</keyword>
<dbReference type="EMBL" id="QFRJ01000002">
    <property type="protein sequence ID" value="PWH86322.1"/>
    <property type="molecule type" value="Genomic_DNA"/>
</dbReference>
<dbReference type="GO" id="GO:0004130">
    <property type="term" value="F:cytochrome-c peroxidase activity"/>
    <property type="evidence" value="ECO:0007669"/>
    <property type="project" value="TreeGrafter"/>
</dbReference>
<feature type="binding site" description="covalent" evidence="8">
    <location>
        <position position="65"/>
    </location>
    <ligand>
        <name>heme c</name>
        <dbReference type="ChEBI" id="CHEBI:61717"/>
        <label>1</label>
    </ligand>
</feature>
<dbReference type="Pfam" id="PF00034">
    <property type="entry name" value="Cytochrom_C"/>
    <property type="match status" value="1"/>
</dbReference>
<dbReference type="GO" id="GO:0020037">
    <property type="term" value="F:heme binding"/>
    <property type="evidence" value="ECO:0007669"/>
    <property type="project" value="InterPro"/>
</dbReference>
<dbReference type="InterPro" id="IPR036909">
    <property type="entry name" value="Cyt_c-like_dom_sf"/>
</dbReference>
<keyword evidence="7 9" id="KW-0408">Iron</keyword>
<sequence length="317" mass="35577">MKTRYWIGLICLPFLIQCTDNSTIEKYQFVPLDTLVYNSLLVELGEMLFFDPRLSLNNSVSCASCHNPKLAFTDGEKSSLGIHGRRGKRNSPTLWNVKNQDKFMWDGGIKSLEIQALVPLQDTNEMGGEITDLFPKLSNVLLYDSLAKILFNRSFDPFVLTRALSAFQKNIFQENSPYDDWKKNGLILDSALVRGANLFDDVLNCANCHGGVGFTNNSLQNNGLYSVYEDQGRYNITGDSADIGKFKVPTLRNISITSPYMHDGSLETLQDVIKHYSKGGEVNGNKSPLIEAFTLSKKEEADLIYFLKSLKDKNLAN</sequence>
<comment type="PTM">
    <text evidence="8">Binds 2 heme groups per subunit.</text>
</comment>
<feature type="domain" description="Cytochrome c" evidence="10">
    <location>
        <begin position="190"/>
        <end position="311"/>
    </location>
</feature>
<evidence type="ECO:0000256" key="7">
    <source>
        <dbReference type="ARBA" id="ARBA00023004"/>
    </source>
</evidence>
<dbReference type="PROSITE" id="PS51007">
    <property type="entry name" value="CYTC"/>
    <property type="match status" value="1"/>
</dbReference>
<comment type="subcellular location">
    <subcellularLocation>
        <location evidence="1">Periplasm</location>
    </subcellularLocation>
</comment>
<comment type="caution">
    <text evidence="11">The sequence shown here is derived from an EMBL/GenBank/DDBJ whole genome shotgun (WGS) entry which is preliminary data.</text>
</comment>
<evidence type="ECO:0000259" key="10">
    <source>
        <dbReference type="PROSITE" id="PS51007"/>
    </source>
</evidence>
<evidence type="ECO:0000256" key="6">
    <source>
        <dbReference type="ARBA" id="ARBA00023002"/>
    </source>
</evidence>
<dbReference type="OrthoDB" id="9805202at2"/>
<evidence type="ECO:0000256" key="4">
    <source>
        <dbReference type="ARBA" id="ARBA00022729"/>
    </source>
</evidence>
<feature type="binding site" description="axial binding residue" evidence="9">
    <location>
        <position position="66"/>
    </location>
    <ligand>
        <name>heme c</name>
        <dbReference type="ChEBI" id="CHEBI:61717"/>
        <label>1</label>
    </ligand>
    <ligandPart>
        <name>Fe</name>
        <dbReference type="ChEBI" id="CHEBI:18248"/>
    </ligandPart>
</feature>
<feature type="binding site" description="covalent" evidence="8">
    <location>
        <position position="62"/>
    </location>
    <ligand>
        <name>heme c</name>
        <dbReference type="ChEBI" id="CHEBI:61717"/>
        <label>1</label>
    </ligand>
</feature>
<gene>
    <name evidence="11" type="ORF">DIT68_03530</name>
</gene>
<feature type="binding site" description="axial binding residue" evidence="9">
    <location>
        <position position="209"/>
    </location>
    <ligand>
        <name>heme c</name>
        <dbReference type="ChEBI" id="CHEBI:61717"/>
        <label>2</label>
    </ligand>
    <ligandPart>
        <name>Fe</name>
        <dbReference type="ChEBI" id="CHEBI:18248"/>
    </ligandPart>
</feature>
<feature type="binding site" description="covalent" evidence="8">
    <location>
        <position position="205"/>
    </location>
    <ligand>
        <name>heme c</name>
        <dbReference type="ChEBI" id="CHEBI:61717"/>
        <label>2</label>
    </ligand>
</feature>
<dbReference type="RefSeq" id="WP_109358433.1">
    <property type="nucleotide sequence ID" value="NZ_QFRJ01000002.1"/>
</dbReference>
<dbReference type="PANTHER" id="PTHR30600">
    <property type="entry name" value="CYTOCHROME C PEROXIDASE-RELATED"/>
    <property type="match status" value="1"/>
</dbReference>
<reference evidence="11 12" key="1">
    <citation type="submission" date="2018-05" db="EMBL/GenBank/DDBJ databases">
        <title>Brumimicrobium oceani sp. nov., isolated from coastal sediment.</title>
        <authorList>
            <person name="Kou Y."/>
        </authorList>
    </citation>
    <scope>NUCLEOTIDE SEQUENCE [LARGE SCALE GENOMIC DNA]</scope>
    <source>
        <strain evidence="11 12">C305</strain>
    </source>
</reference>
<reference evidence="11 12" key="2">
    <citation type="submission" date="2018-05" db="EMBL/GenBank/DDBJ databases">
        <authorList>
            <person name="Lanie J.A."/>
            <person name="Ng W.-L."/>
            <person name="Kazmierczak K.M."/>
            <person name="Andrzejewski T.M."/>
            <person name="Davidsen T.M."/>
            <person name="Wayne K.J."/>
            <person name="Tettelin H."/>
            <person name="Glass J.I."/>
            <person name="Rusch D."/>
            <person name="Podicherti R."/>
            <person name="Tsui H.-C.T."/>
            <person name="Winkler M.E."/>
        </authorList>
    </citation>
    <scope>NUCLEOTIDE SEQUENCE [LARGE SCALE GENOMIC DNA]</scope>
    <source>
        <strain evidence="11 12">C305</strain>
    </source>
</reference>
<keyword evidence="11" id="KW-0575">Peroxidase</keyword>
<keyword evidence="6" id="KW-0560">Oxidoreductase</keyword>
<evidence type="ECO:0000313" key="11">
    <source>
        <dbReference type="EMBL" id="PWH86322.1"/>
    </source>
</evidence>
<evidence type="ECO:0000256" key="2">
    <source>
        <dbReference type="ARBA" id="ARBA00022617"/>
    </source>
</evidence>
<dbReference type="InterPro" id="IPR026259">
    <property type="entry name" value="MauG/Cytc_peroxidase"/>
</dbReference>
<comment type="cofactor">
    <cofactor evidence="8">
        <name>heme</name>
        <dbReference type="ChEBI" id="CHEBI:30413"/>
    </cofactor>
    <text evidence="8">Binds 2 heme groups.</text>
</comment>
<evidence type="ECO:0000256" key="3">
    <source>
        <dbReference type="ARBA" id="ARBA00022723"/>
    </source>
</evidence>
<dbReference type="InterPro" id="IPR009056">
    <property type="entry name" value="Cyt_c-like_dom"/>
</dbReference>
<feature type="binding site" description="covalent" evidence="8">
    <location>
        <position position="208"/>
    </location>
    <ligand>
        <name>heme c</name>
        <dbReference type="ChEBI" id="CHEBI:61717"/>
        <label>2</label>
    </ligand>
</feature>
<evidence type="ECO:0000256" key="5">
    <source>
        <dbReference type="ARBA" id="ARBA00022764"/>
    </source>
</evidence>
<dbReference type="Gene3D" id="1.10.760.10">
    <property type="entry name" value="Cytochrome c-like domain"/>
    <property type="match status" value="2"/>
</dbReference>
<dbReference type="GO" id="GO:0046872">
    <property type="term" value="F:metal ion binding"/>
    <property type="evidence" value="ECO:0007669"/>
    <property type="project" value="UniProtKB-KW"/>
</dbReference>
<keyword evidence="5" id="KW-0574">Periplasm</keyword>
<evidence type="ECO:0000256" key="8">
    <source>
        <dbReference type="PIRSR" id="PIRSR000294-1"/>
    </source>
</evidence>
<accession>A0A2U2XEU1</accession>
<dbReference type="GO" id="GO:0042597">
    <property type="term" value="C:periplasmic space"/>
    <property type="evidence" value="ECO:0007669"/>
    <property type="project" value="UniProtKB-SubCell"/>
</dbReference>
<dbReference type="InterPro" id="IPR004852">
    <property type="entry name" value="Di-haem_cyt_c_peroxidsae"/>
</dbReference>
<dbReference type="AlphaFoldDB" id="A0A2U2XEU1"/>
<proteinExistence type="predicted"/>
<dbReference type="GO" id="GO:0009055">
    <property type="term" value="F:electron transfer activity"/>
    <property type="evidence" value="ECO:0007669"/>
    <property type="project" value="InterPro"/>
</dbReference>
<dbReference type="PIRSF" id="PIRSF000294">
    <property type="entry name" value="Cytochrome-c_peroxidase"/>
    <property type="match status" value="1"/>
</dbReference>
<dbReference type="SUPFAM" id="SSF46626">
    <property type="entry name" value="Cytochrome c"/>
    <property type="match status" value="2"/>
</dbReference>
<keyword evidence="12" id="KW-1185">Reference proteome</keyword>
<name>A0A2U2XEU1_9FLAO</name>
<evidence type="ECO:0000256" key="1">
    <source>
        <dbReference type="ARBA" id="ARBA00004418"/>
    </source>
</evidence>
<dbReference type="InterPro" id="IPR051395">
    <property type="entry name" value="Cytochrome_c_Peroxidase/MauG"/>
</dbReference>
<protein>
    <submittedName>
        <fullName evidence="11">Cytochrome-c peroxidase</fullName>
    </submittedName>
</protein>
<organism evidence="11 12">
    <name type="scientific">Brumimicrobium oceani</name>
    <dbReference type="NCBI Taxonomy" id="2100725"/>
    <lineage>
        <taxon>Bacteria</taxon>
        <taxon>Pseudomonadati</taxon>
        <taxon>Bacteroidota</taxon>
        <taxon>Flavobacteriia</taxon>
        <taxon>Flavobacteriales</taxon>
        <taxon>Crocinitomicaceae</taxon>
        <taxon>Brumimicrobium</taxon>
    </lineage>
</organism>
<evidence type="ECO:0000313" key="12">
    <source>
        <dbReference type="Proteomes" id="UP000245370"/>
    </source>
</evidence>
<dbReference type="Pfam" id="PF03150">
    <property type="entry name" value="CCP_MauG"/>
    <property type="match status" value="1"/>
</dbReference>
<keyword evidence="4" id="KW-0732">Signal</keyword>